<protein>
    <submittedName>
        <fullName evidence="1">Uncharacterized protein</fullName>
    </submittedName>
</protein>
<dbReference type="EMBL" id="OU898280">
    <property type="protein sequence ID" value="CAG9835006.1"/>
    <property type="molecule type" value="Genomic_DNA"/>
</dbReference>
<evidence type="ECO:0000313" key="1">
    <source>
        <dbReference type="EMBL" id="CAG9835006.1"/>
    </source>
</evidence>
<dbReference type="Proteomes" id="UP001153709">
    <property type="component" value="Chromosome 5"/>
</dbReference>
<gene>
    <name evidence="1" type="ORF">DIABBA_LOCUS8253</name>
</gene>
<proteinExistence type="predicted"/>
<evidence type="ECO:0000313" key="2">
    <source>
        <dbReference type="Proteomes" id="UP001153709"/>
    </source>
</evidence>
<name>A0A9N9T3G0_DIABA</name>
<dbReference type="AlphaFoldDB" id="A0A9N9T3G0"/>
<keyword evidence="2" id="KW-1185">Reference proteome</keyword>
<accession>A0A9N9T3G0</accession>
<organism evidence="1 2">
    <name type="scientific">Diabrotica balteata</name>
    <name type="common">Banded cucumber beetle</name>
    <dbReference type="NCBI Taxonomy" id="107213"/>
    <lineage>
        <taxon>Eukaryota</taxon>
        <taxon>Metazoa</taxon>
        <taxon>Ecdysozoa</taxon>
        <taxon>Arthropoda</taxon>
        <taxon>Hexapoda</taxon>
        <taxon>Insecta</taxon>
        <taxon>Pterygota</taxon>
        <taxon>Neoptera</taxon>
        <taxon>Endopterygota</taxon>
        <taxon>Coleoptera</taxon>
        <taxon>Polyphaga</taxon>
        <taxon>Cucujiformia</taxon>
        <taxon>Chrysomeloidea</taxon>
        <taxon>Chrysomelidae</taxon>
        <taxon>Galerucinae</taxon>
        <taxon>Diabroticina</taxon>
        <taxon>Diabroticites</taxon>
        <taxon>Diabrotica</taxon>
    </lineage>
</organism>
<reference evidence="1" key="1">
    <citation type="submission" date="2022-01" db="EMBL/GenBank/DDBJ databases">
        <authorList>
            <person name="King R."/>
        </authorList>
    </citation>
    <scope>NUCLEOTIDE SEQUENCE</scope>
</reference>
<sequence length="174" mass="21060">MQDKRYWFLYKKITEFKDVINKKRDDFKKCWNNMMARMFEPKRKRIDTDNVGDVESCYRRLYYQILDQIYQQMENRFENFDDLDFLELCNFNAFKKTHFPEKQIKSLKCLYGQYFDLISLRSELTALYKTEDIDTTKNANKSNNTFDDSDLFSVDEPYAHSGSSYNPSECKCMI</sequence>
<dbReference type="OrthoDB" id="6764668at2759"/>